<dbReference type="STRING" id="695939.SAMN00790413_06641"/>
<dbReference type="AlphaFoldDB" id="A0A1W1UC84"/>
<proteinExistence type="predicted"/>
<name>A0A1W1UC84_9DEIO</name>
<evidence type="ECO:0000313" key="2">
    <source>
        <dbReference type="Proteomes" id="UP000192582"/>
    </source>
</evidence>
<protein>
    <submittedName>
        <fullName evidence="1">Uncharacterized protein</fullName>
    </submittedName>
</protein>
<reference evidence="1 2" key="1">
    <citation type="submission" date="2017-04" db="EMBL/GenBank/DDBJ databases">
        <authorList>
            <person name="Afonso C.L."/>
            <person name="Miller P.J."/>
            <person name="Scott M.A."/>
            <person name="Spackman E."/>
            <person name="Goraichik I."/>
            <person name="Dimitrov K.M."/>
            <person name="Suarez D.L."/>
            <person name="Swayne D.E."/>
        </authorList>
    </citation>
    <scope>NUCLEOTIDE SEQUENCE [LARGE SCALE GENOMIC DNA]</scope>
    <source>
        <strain evidence="1 2">KR-140</strain>
    </source>
</reference>
<dbReference type="EMBL" id="FWWU01000002">
    <property type="protein sequence ID" value="SMB78404.1"/>
    <property type="molecule type" value="Genomic_DNA"/>
</dbReference>
<evidence type="ECO:0000313" key="1">
    <source>
        <dbReference type="EMBL" id="SMB78404.1"/>
    </source>
</evidence>
<dbReference type="RefSeq" id="WP_084045214.1">
    <property type="nucleotide sequence ID" value="NZ_FWWU01000002.1"/>
</dbReference>
<sequence>MSKKRDIPKYEQTHPPDLATAAALEAEGLKPAPDQLPAALFLHKTPGRESLSALYERTLCILRNDEKKAD</sequence>
<keyword evidence="2" id="KW-1185">Reference proteome</keyword>
<dbReference type="Proteomes" id="UP000192582">
    <property type="component" value="Unassembled WGS sequence"/>
</dbReference>
<accession>A0A1W1UC84</accession>
<organism evidence="1 2">
    <name type="scientific">Deinococcus hopiensis KR-140</name>
    <dbReference type="NCBI Taxonomy" id="695939"/>
    <lineage>
        <taxon>Bacteria</taxon>
        <taxon>Thermotogati</taxon>
        <taxon>Deinococcota</taxon>
        <taxon>Deinococci</taxon>
        <taxon>Deinococcales</taxon>
        <taxon>Deinococcaceae</taxon>
        <taxon>Deinococcus</taxon>
    </lineage>
</organism>
<gene>
    <name evidence="1" type="ORF">SAMN00790413_06641</name>
</gene>